<feature type="compositionally biased region" description="Polar residues" evidence="3">
    <location>
        <begin position="1981"/>
        <end position="2002"/>
    </location>
</feature>
<feature type="compositionally biased region" description="Low complexity" evidence="3">
    <location>
        <begin position="2128"/>
        <end position="2138"/>
    </location>
</feature>
<dbReference type="PANTHER" id="PTHR12998">
    <property type="entry name" value="TRNA:M(4)X MODIFICATION ENZYME TRM13 HOMOLOG"/>
    <property type="match status" value="1"/>
</dbReference>
<comment type="catalytic activity">
    <reaction evidence="1">
        <text>cytidine(4) in tRNA(Pro) + S-adenosyl-L-methionine = 2'-O-methylcytidine(4) in tRNA(Pro) + S-adenosyl-L-homocysteine + H(+)</text>
        <dbReference type="Rhea" id="RHEA:32767"/>
        <dbReference type="Rhea" id="RHEA-COMP:10397"/>
        <dbReference type="Rhea" id="RHEA-COMP:10398"/>
        <dbReference type="ChEBI" id="CHEBI:15378"/>
        <dbReference type="ChEBI" id="CHEBI:57856"/>
        <dbReference type="ChEBI" id="CHEBI:59789"/>
        <dbReference type="ChEBI" id="CHEBI:74495"/>
        <dbReference type="ChEBI" id="CHEBI:82748"/>
        <dbReference type="EC" id="2.1.1.225"/>
    </reaction>
</comment>
<feature type="compositionally biased region" description="Basic and acidic residues" evidence="3">
    <location>
        <begin position="1547"/>
        <end position="1556"/>
    </location>
</feature>
<keyword evidence="1" id="KW-0808">Transferase</keyword>
<comment type="catalytic activity">
    <reaction evidence="1">
        <text>cytidine(4) in tRNA(Gly)(GCC) + S-adenosyl-L-methionine = 2'-O-methylcytidine(4) in tRNA(Gly)(GCC) + S-adenosyl-L-homocysteine + H(+)</text>
        <dbReference type="Rhea" id="RHEA:43192"/>
        <dbReference type="Rhea" id="RHEA-COMP:10399"/>
        <dbReference type="Rhea" id="RHEA-COMP:10400"/>
        <dbReference type="ChEBI" id="CHEBI:15378"/>
        <dbReference type="ChEBI" id="CHEBI:57856"/>
        <dbReference type="ChEBI" id="CHEBI:59789"/>
        <dbReference type="ChEBI" id="CHEBI:74495"/>
        <dbReference type="ChEBI" id="CHEBI:82748"/>
        <dbReference type="EC" id="2.1.1.225"/>
    </reaction>
</comment>
<feature type="region of interest" description="Disordered" evidence="3">
    <location>
        <begin position="931"/>
        <end position="1167"/>
    </location>
</feature>
<dbReference type="EC" id="2.1.1.225" evidence="1"/>
<reference evidence="5 6" key="1">
    <citation type="submission" date="2020-04" db="EMBL/GenBank/DDBJ databases">
        <title>Perkinsus olseni comparative genomics.</title>
        <authorList>
            <person name="Bogema D.R."/>
        </authorList>
    </citation>
    <scope>NUCLEOTIDE SEQUENCE [LARGE SCALE GENOMIC DNA]</scope>
    <source>
        <strain evidence="5">00978-12</strain>
    </source>
</reference>
<feature type="coiled-coil region" evidence="2">
    <location>
        <begin position="2183"/>
        <end position="2217"/>
    </location>
</feature>
<comment type="caution">
    <text evidence="5">The sequence shown here is derived from an EMBL/GenBank/DDBJ whole genome shotgun (WGS) entry which is preliminary data.</text>
</comment>
<feature type="compositionally biased region" description="Polar residues" evidence="3">
    <location>
        <begin position="1394"/>
        <end position="1407"/>
    </location>
</feature>
<comment type="function">
    <text evidence="1">tRNA methylase which 2'-O-methylates cytidine(4) in tRNA(Pro) and tRNA(Gly)(GCC), and adenosine(4) in tRNA(His).</text>
</comment>
<protein>
    <recommendedName>
        <fullName evidence="1">tRNA:m(4)X modification enzyme TRM13</fullName>
        <ecNumber evidence="1">2.1.1.225</ecNumber>
    </recommendedName>
</protein>
<feature type="compositionally biased region" description="Basic and acidic residues" evidence="3">
    <location>
        <begin position="2100"/>
        <end position="2127"/>
    </location>
</feature>
<evidence type="ECO:0000256" key="2">
    <source>
        <dbReference type="SAM" id="Coils"/>
    </source>
</evidence>
<sequence>MSSSVDSDSTQPTSAQKRPRTESIGHSGRVYTPEGLKPYLEVIERCCSDDNLMEPTVACLSNDDARKAFDDITGAAGRQTWQNYGKLTVHLPQLESLVSIILKRFQPGEDTLLFELGAGKGLLGRMVSDMSGCRHLALDCRNITSGYDGEVNEECKDDGSERSEECNDEREGPEEASSGAGKTIRVRADVTATDLRAVVDAQCKKMKEDGIKNPKVVLFIAKHLCGNGTDAAVDGIAPLLRPDAGGTDWTVRGAVLAPCCHPKAKLDAFACLESDLSTMDQLEGESGHEWRKQVWDILMQLLYMSKLGGALKPSDCSSWSAITSSFTYSQLRRLGRKCRLFLESARGRKLVSEGAAGAVELVQYAPQNVTPDNLAIVYDAAGKYDIQWNPVFPGAVVIRVLMDQSSKKTVTLPKRLSEYILGMKSKNTEWQKLVKLAYPISISDLECSSPSGCVQIESAVLVLAHDKSQVAPLISLLVKDPLVKRVVSMMYPITHLEGDGHVISPDLPPDQLPIRTCAAPNSLQLNKHICNDENCGKDGVVCTKLSPTKFVSVYSGVQFIDSIDPWPVDAKPTCCTFGWSIVSPYRMGSLSPEEDTDRQVSPDSALVDGSLSVYAARVYELTTRFGVNISSDTRFYMICDKKKDRTELEEAIESRRGAPAAAARIARHASRDTSTRGVLVDDLSDANLLVVEIPSQRHDAILRRTSEALQACKDGTAVVARLNVNGIRGHTLKKQDKDLRKLTVGAVRSTCIDIRINHLVTDKELERESSPHLLDLSNPHDFCDVVFPRYTTNDCEAQKVTTAYNKVANSEFVNQSLQSLQDAKAKVDTAFEEAMKQNSAQLPQGSSTSSSSTAARYHGDQLTVAPAFDSDFPVLGPSPPPPSARQERSPRREVSKAREARRSGEPTTQQNASKGLFDDDEFDVFMLGEGDTSHAAQSSRLTSAPHPKHDEASWVKDSSLSPDALPRPSPPSMSGNIQDILDTTGSWNGGGSSGVQTAAADAPSSGGDLISNDLLSGSERESSQPSSATPIAVEALVESGKDVEGHRHHTENPQLALAAREAPTALTTSSAHLEDQAVAPAALSESGGSTGTMSQTTEKGTEVVQAGTPRMAGAPPLPGEPASPLNEDNTSLASRSEAELKPSEAELELSDEQIVPSSQEPLLQFQPVDAYTASTDALVSVETIQAPRPTEPSADQVSSGSAGLNDTATLPSGAPSDELPASADESSTPPEVPALGGPSDIEGVDGDQRGAAAAAGEPAESSDAQSHSLHAINHKESTVDEITGPTSEAQATTGGSIPSEPESRPQDVASSEDNMEGGVEPTDGDANTEEAPKEMGEDLTGRLNAEATDATALSEIDDRSPGLSGVNEIPSDSHTGVSEGREAPIDTDAGSVFAQRSDSQCRASQNEELPDLVAKSQSPSRRGDTSAMSDSGDKLNSEHDDEEVMSQGAGDSGAGGADLSLRDMSEGEDNDASPAAESSEGGSRDALETATTAVNVSDKSCPATQADSELLITAAEGAPSVAARGSCPEQTSTGEQEGASGIAGPQKSEEEVREATAGHGDTSGTGKCSYVGEAPSEILEGIDIPELSDSAAAGPTQEYSASAPAVEGEDVEYEDLGPVGRRLMSMEGFIDTVRDRAGSTFSSRARSSSDTEKEQAKMTGPREDESSVLEDLTSNLLEDSKGSGEDVEHIVLGEGSPAVADANKDEDAGHSSTGESRSGEEHEVNLVGLESSEGKDAIINGLRDEVEELKSRLRSREEQLEAHAKTMQMILEEGNKAEVNSQAFRDLESKFYATTEELSDVKAVAATREKHILKLQEDVREQSQEAEDAREETQRILEEGKKLAQRLANLEQKQKSRLQQLDAAKKEKDKLRAELDNAQQKFKDLGDASAESAALREQMQKDRQKMKAHLASVGDLAAAKEKINQYQREKEDLLSGQKLTESELERASAELSATQKELLSSQRQSAEEINRLQTELEETQRALTKSQSDSESGTYGTLTSGEQRAVDAEAERDSLQVELGNIRRELSDARGKLESSKDKASELRKEISSLKVEVEKLKAVQGDKDKDAARLSNALEEIGRLQGQLRQSEARVSEVAGKLRSSETEKRTTVEEARTTKLRVEELEEQLKAAQEGLQEAQSSARQQPDNPPFSESTSVEPSFTRNTASSSSSYTPRGGLELERHCKELERKFEVSLQALGQLQEELDESKEVAAMYKSMLRSQVEDDTASTTSHRQP</sequence>
<feature type="domain" description="Methyltransferase TRM13" evidence="4">
    <location>
        <begin position="94"/>
        <end position="377"/>
    </location>
</feature>
<feature type="region of interest" description="Disordered" evidence="3">
    <location>
        <begin position="1882"/>
        <end position="1907"/>
    </location>
</feature>
<keyword evidence="1" id="KW-0949">S-adenosyl-L-methionine</keyword>
<feature type="compositionally biased region" description="Basic and acidic residues" evidence="3">
    <location>
        <begin position="1647"/>
        <end position="1665"/>
    </location>
</feature>
<dbReference type="Proteomes" id="UP000541610">
    <property type="component" value="Unassembled WGS sequence"/>
</dbReference>
<keyword evidence="1" id="KW-0862">Zinc</keyword>
<feature type="compositionally biased region" description="Polar residues" evidence="3">
    <location>
        <begin position="1489"/>
        <end position="1501"/>
    </location>
</feature>
<comment type="catalytic activity">
    <reaction evidence="1">
        <text>adenosine(4) in tRNA(His) + S-adenosyl-L-methionine = 2'-O-methyladenosine(4) in tRNA(His) + S-adenosyl-L-homocysteine + H(+)</text>
        <dbReference type="Rhea" id="RHEA:43196"/>
        <dbReference type="Rhea" id="RHEA-COMP:10401"/>
        <dbReference type="Rhea" id="RHEA-COMP:10402"/>
        <dbReference type="ChEBI" id="CHEBI:15378"/>
        <dbReference type="ChEBI" id="CHEBI:57856"/>
        <dbReference type="ChEBI" id="CHEBI:59789"/>
        <dbReference type="ChEBI" id="CHEBI:74411"/>
        <dbReference type="ChEBI" id="CHEBI:74477"/>
        <dbReference type="EC" id="2.1.1.225"/>
    </reaction>
</comment>
<feature type="compositionally biased region" description="Basic and acidic residues" evidence="3">
    <location>
        <begin position="153"/>
        <end position="165"/>
    </location>
</feature>
<accession>A0A7J6NQ32</accession>
<feature type="region of interest" description="Disordered" evidence="3">
    <location>
        <begin position="152"/>
        <end position="183"/>
    </location>
</feature>
<feature type="region of interest" description="Disordered" evidence="3">
    <location>
        <begin position="1945"/>
        <end position="2012"/>
    </location>
</feature>
<feature type="compositionally biased region" description="Polar residues" evidence="3">
    <location>
        <begin position="2139"/>
        <end position="2165"/>
    </location>
</feature>
<dbReference type="InterPro" id="IPR039044">
    <property type="entry name" value="Trm13"/>
</dbReference>
<feature type="compositionally biased region" description="Basic and acidic residues" evidence="3">
    <location>
        <begin position="1678"/>
        <end position="1691"/>
    </location>
</feature>
<keyword evidence="2" id="KW-0175">Coiled coil</keyword>
<feature type="compositionally biased region" description="Polar residues" evidence="3">
    <location>
        <begin position="972"/>
        <end position="984"/>
    </location>
</feature>
<feature type="compositionally biased region" description="Polar residues" evidence="3">
    <location>
        <begin position="1955"/>
        <end position="1964"/>
    </location>
</feature>
<feature type="compositionally biased region" description="Low complexity" evidence="3">
    <location>
        <begin position="1084"/>
        <end position="1097"/>
    </location>
</feature>
<dbReference type="InterPro" id="IPR007871">
    <property type="entry name" value="Methyltransferase_TRM13"/>
</dbReference>
<keyword evidence="1" id="KW-0489">Methyltransferase</keyword>
<dbReference type="GO" id="GO:0106050">
    <property type="term" value="F:tRNA 2'-O-methyltransferase activity"/>
    <property type="evidence" value="ECO:0007669"/>
    <property type="project" value="UniProtKB-UniRule"/>
</dbReference>
<feature type="region of interest" description="Disordered" evidence="3">
    <location>
        <begin position="868"/>
        <end position="918"/>
    </location>
</feature>
<keyword evidence="1" id="KW-0479">Metal-binding</keyword>
<dbReference type="EMBL" id="JABANP010000256">
    <property type="protein sequence ID" value="KAF4685607.1"/>
    <property type="molecule type" value="Genomic_DNA"/>
</dbReference>
<feature type="region of interest" description="Disordered" evidence="3">
    <location>
        <begin position="1182"/>
        <end position="1501"/>
    </location>
</feature>
<evidence type="ECO:0000313" key="6">
    <source>
        <dbReference type="Proteomes" id="UP000541610"/>
    </source>
</evidence>
<feature type="region of interest" description="Disordered" evidence="3">
    <location>
        <begin position="1517"/>
        <end position="1571"/>
    </location>
</feature>
<organism evidence="5 6">
    <name type="scientific">Perkinsus olseni</name>
    <name type="common">Perkinsus atlanticus</name>
    <dbReference type="NCBI Taxonomy" id="32597"/>
    <lineage>
        <taxon>Eukaryota</taxon>
        <taxon>Sar</taxon>
        <taxon>Alveolata</taxon>
        <taxon>Perkinsozoa</taxon>
        <taxon>Perkinsea</taxon>
        <taxon>Perkinsida</taxon>
        <taxon>Perkinsidae</taxon>
        <taxon>Perkinsus</taxon>
    </lineage>
</organism>
<dbReference type="CDD" id="cd06503">
    <property type="entry name" value="ATP-synt_Fo_b"/>
    <property type="match status" value="1"/>
</dbReference>
<comment type="similarity">
    <text evidence="1">Belongs to the methyltransferase TRM13 family.</text>
</comment>
<feature type="compositionally biased region" description="Polar residues" evidence="3">
    <location>
        <begin position="1"/>
        <end position="16"/>
    </location>
</feature>
<dbReference type="PANTHER" id="PTHR12998:SF0">
    <property type="entry name" value="TRNA:M(4)X MODIFICATION ENZYME TRM13 HOMOLOG"/>
    <property type="match status" value="1"/>
</dbReference>
<feature type="compositionally biased region" description="Basic and acidic residues" evidence="3">
    <location>
        <begin position="1330"/>
        <end position="1340"/>
    </location>
</feature>
<keyword evidence="1" id="KW-0863">Zinc-finger</keyword>
<dbReference type="OrthoDB" id="258806at2759"/>
<gene>
    <name evidence="5" type="ORF">FOZ60_006338</name>
</gene>
<dbReference type="GO" id="GO:0030488">
    <property type="term" value="P:tRNA methylation"/>
    <property type="evidence" value="ECO:0007669"/>
    <property type="project" value="InterPro"/>
</dbReference>
<evidence type="ECO:0000259" key="4">
    <source>
        <dbReference type="Pfam" id="PF05206"/>
    </source>
</evidence>
<proteinExistence type="inferred from homology"/>
<feature type="region of interest" description="Disordered" evidence="3">
    <location>
        <begin position="1588"/>
        <end position="1610"/>
    </location>
</feature>
<dbReference type="Pfam" id="PF05206">
    <property type="entry name" value="TRM13"/>
    <property type="match status" value="1"/>
</dbReference>
<feature type="compositionally biased region" description="Low complexity" evidence="3">
    <location>
        <begin position="1472"/>
        <end position="1481"/>
    </location>
</feature>
<feature type="region of interest" description="Disordered" evidence="3">
    <location>
        <begin position="835"/>
        <end position="856"/>
    </location>
</feature>
<feature type="compositionally biased region" description="Polar residues" evidence="3">
    <location>
        <begin position="1193"/>
        <end position="1210"/>
    </location>
</feature>
<feature type="compositionally biased region" description="Polar residues" evidence="3">
    <location>
        <begin position="1284"/>
        <end position="1296"/>
    </location>
</feature>
<evidence type="ECO:0000313" key="5">
    <source>
        <dbReference type="EMBL" id="KAF4685607.1"/>
    </source>
</evidence>
<feature type="compositionally biased region" description="Polar residues" evidence="3">
    <location>
        <begin position="836"/>
        <end position="845"/>
    </location>
</feature>
<name>A0A7J6NQ32_PEROL</name>
<feature type="region of interest" description="Disordered" evidence="3">
    <location>
        <begin position="1"/>
        <end position="30"/>
    </location>
</feature>
<keyword evidence="1" id="KW-0819">tRNA processing</keyword>
<evidence type="ECO:0000256" key="3">
    <source>
        <dbReference type="SAM" id="MobiDB-lite"/>
    </source>
</evidence>
<feature type="region of interest" description="Disordered" evidence="3">
    <location>
        <begin position="2083"/>
        <end position="2176"/>
    </location>
</feature>
<evidence type="ECO:0000256" key="1">
    <source>
        <dbReference type="RuleBase" id="RU367103"/>
    </source>
</evidence>
<feature type="coiled-coil region" evidence="2">
    <location>
        <begin position="1739"/>
        <end position="1766"/>
    </location>
</feature>
<feature type="compositionally biased region" description="Low complexity" evidence="3">
    <location>
        <begin position="1250"/>
        <end position="1264"/>
    </location>
</feature>
<dbReference type="GO" id="GO:0008270">
    <property type="term" value="F:zinc ion binding"/>
    <property type="evidence" value="ECO:0007669"/>
    <property type="project" value="UniProtKB-KW"/>
</dbReference>
<feature type="region of interest" description="Disordered" evidence="3">
    <location>
        <begin position="1634"/>
        <end position="1732"/>
    </location>
</feature>
<feature type="compositionally biased region" description="Basic and acidic residues" evidence="3">
    <location>
        <begin position="885"/>
        <end position="904"/>
    </location>
</feature>